<accession>A0A914D4R5</accession>
<protein>
    <submittedName>
        <fullName evidence="9">HORMA domain-containing protein</fullName>
    </submittedName>
</protein>
<dbReference type="PROSITE" id="PS50815">
    <property type="entry name" value="HORMA"/>
    <property type="match status" value="1"/>
</dbReference>
<dbReference type="WBParaSite" id="ACRNAN_scaffold18421.g17306.t1">
    <property type="protein sequence ID" value="ACRNAN_scaffold18421.g17306.t1"/>
    <property type="gene ID" value="ACRNAN_scaffold18421.g17306"/>
</dbReference>
<sequence>MTETAVRSNITLKGSAQMIREFFFYGINSILYQRGIYPSDNFDRVKQYGITLLVNRDHKLQQFLKPLLEQVEHWLSKRLLKKLILVLSDVSTKEVLERWQFDIENEAIDGEETTQDEKKVKQGIADVIK</sequence>
<dbReference type="InterPro" id="IPR003511">
    <property type="entry name" value="HORMA_dom"/>
</dbReference>
<comment type="similarity">
    <text evidence="2">Belongs to the MAD2 family.</text>
</comment>
<name>A0A914D4R5_9BILA</name>
<evidence type="ECO:0000313" key="9">
    <source>
        <dbReference type="WBParaSite" id="ACRNAN_scaffold18421.g17306.t1"/>
    </source>
</evidence>
<evidence type="ECO:0000313" key="8">
    <source>
        <dbReference type="Proteomes" id="UP000887540"/>
    </source>
</evidence>
<dbReference type="GO" id="GO:0005737">
    <property type="term" value="C:cytoplasm"/>
    <property type="evidence" value="ECO:0007669"/>
    <property type="project" value="TreeGrafter"/>
</dbReference>
<dbReference type="GO" id="GO:0000776">
    <property type="term" value="C:kinetochore"/>
    <property type="evidence" value="ECO:0007669"/>
    <property type="project" value="TreeGrafter"/>
</dbReference>
<evidence type="ECO:0000259" key="7">
    <source>
        <dbReference type="PROSITE" id="PS50815"/>
    </source>
</evidence>
<dbReference type="GO" id="GO:0007094">
    <property type="term" value="P:mitotic spindle assembly checkpoint signaling"/>
    <property type="evidence" value="ECO:0007669"/>
    <property type="project" value="TreeGrafter"/>
</dbReference>
<evidence type="ECO:0000256" key="2">
    <source>
        <dbReference type="ARBA" id="ARBA00010348"/>
    </source>
</evidence>
<dbReference type="PANTHER" id="PTHR11842">
    <property type="entry name" value="MITOTIC SPINDLE ASSEMBLY CHECKPOINT PROTEIN MAD2"/>
    <property type="match status" value="1"/>
</dbReference>
<comment type="subcellular location">
    <subcellularLocation>
        <location evidence="1">Nucleus</location>
    </subcellularLocation>
</comment>
<feature type="domain" description="HORMA" evidence="7">
    <location>
        <begin position="13"/>
        <end position="129"/>
    </location>
</feature>
<dbReference type="GO" id="GO:0051301">
    <property type="term" value="P:cell division"/>
    <property type="evidence" value="ECO:0007669"/>
    <property type="project" value="UniProtKB-KW"/>
</dbReference>
<evidence type="ECO:0000256" key="4">
    <source>
        <dbReference type="ARBA" id="ARBA00022776"/>
    </source>
</evidence>
<evidence type="ECO:0000256" key="6">
    <source>
        <dbReference type="ARBA" id="ARBA00023306"/>
    </source>
</evidence>
<reference evidence="9" key="1">
    <citation type="submission" date="2022-11" db="UniProtKB">
        <authorList>
            <consortium name="WormBaseParasite"/>
        </authorList>
    </citation>
    <scope>IDENTIFICATION</scope>
</reference>
<keyword evidence="6" id="KW-0131">Cell cycle</keyword>
<keyword evidence="5" id="KW-0539">Nucleus</keyword>
<organism evidence="8 9">
    <name type="scientific">Acrobeloides nanus</name>
    <dbReference type="NCBI Taxonomy" id="290746"/>
    <lineage>
        <taxon>Eukaryota</taxon>
        <taxon>Metazoa</taxon>
        <taxon>Ecdysozoa</taxon>
        <taxon>Nematoda</taxon>
        <taxon>Chromadorea</taxon>
        <taxon>Rhabditida</taxon>
        <taxon>Tylenchina</taxon>
        <taxon>Cephalobomorpha</taxon>
        <taxon>Cephaloboidea</taxon>
        <taxon>Cephalobidae</taxon>
        <taxon>Acrobeloides</taxon>
    </lineage>
</organism>
<dbReference type="Proteomes" id="UP000887540">
    <property type="component" value="Unplaced"/>
</dbReference>
<evidence type="ECO:0000256" key="3">
    <source>
        <dbReference type="ARBA" id="ARBA00022618"/>
    </source>
</evidence>
<dbReference type="InterPro" id="IPR036570">
    <property type="entry name" value="HORMA_dom_sf"/>
</dbReference>
<dbReference type="SUPFAM" id="SSF56019">
    <property type="entry name" value="The spindle assembly checkpoint protein mad2"/>
    <property type="match status" value="1"/>
</dbReference>
<dbReference type="AlphaFoldDB" id="A0A914D4R5"/>
<proteinExistence type="inferred from homology"/>
<keyword evidence="4" id="KW-0498">Mitosis</keyword>
<dbReference type="PANTHER" id="PTHR11842:SF11">
    <property type="entry name" value="MITOTIC SPINDLE ASSEMBLY CHECKPOINT PROTEIN MAD2A"/>
    <property type="match status" value="1"/>
</dbReference>
<evidence type="ECO:0000256" key="5">
    <source>
        <dbReference type="ARBA" id="ARBA00023242"/>
    </source>
</evidence>
<dbReference type="InterPro" id="IPR045091">
    <property type="entry name" value="Mad2-like"/>
</dbReference>
<keyword evidence="8" id="KW-1185">Reference proteome</keyword>
<evidence type="ECO:0000256" key="1">
    <source>
        <dbReference type="ARBA" id="ARBA00004123"/>
    </source>
</evidence>
<keyword evidence="3" id="KW-0132">Cell division</keyword>
<dbReference type="Pfam" id="PF02301">
    <property type="entry name" value="HORMA"/>
    <property type="match status" value="1"/>
</dbReference>
<dbReference type="GO" id="GO:0005654">
    <property type="term" value="C:nucleoplasm"/>
    <property type="evidence" value="ECO:0007669"/>
    <property type="project" value="TreeGrafter"/>
</dbReference>
<dbReference type="Gene3D" id="3.30.900.10">
    <property type="entry name" value="HORMA domain"/>
    <property type="match status" value="1"/>
</dbReference>